<evidence type="ECO:0000256" key="1">
    <source>
        <dbReference type="ARBA" id="ARBA00004141"/>
    </source>
</evidence>
<keyword evidence="4 10" id="KW-0812">Transmembrane</keyword>
<dbReference type="Gene3D" id="1.20.1250.20">
    <property type="entry name" value="MFS general substrate transporter like domains"/>
    <property type="match status" value="1"/>
</dbReference>
<evidence type="ECO:0000256" key="3">
    <source>
        <dbReference type="ARBA" id="ARBA00022448"/>
    </source>
</evidence>
<evidence type="ECO:0000256" key="8">
    <source>
        <dbReference type="RuleBase" id="RU003346"/>
    </source>
</evidence>
<keyword evidence="5 10" id="KW-1133">Transmembrane helix</keyword>
<evidence type="ECO:0000256" key="4">
    <source>
        <dbReference type="ARBA" id="ARBA00022692"/>
    </source>
</evidence>
<evidence type="ECO:0000256" key="2">
    <source>
        <dbReference type="ARBA" id="ARBA00010992"/>
    </source>
</evidence>
<dbReference type="PROSITE" id="PS50850">
    <property type="entry name" value="MFS"/>
    <property type="match status" value="1"/>
</dbReference>
<dbReference type="NCBIfam" id="TIGR00879">
    <property type="entry name" value="SP"/>
    <property type="match status" value="1"/>
</dbReference>
<dbReference type="RefSeq" id="XP_025363407.1">
    <property type="nucleotide sequence ID" value="XM_025505611.1"/>
</dbReference>
<feature type="transmembrane region" description="Helical" evidence="10">
    <location>
        <begin position="509"/>
        <end position="527"/>
    </location>
</feature>
<dbReference type="InterPro" id="IPR005828">
    <property type="entry name" value="MFS_sugar_transport-like"/>
</dbReference>
<dbReference type="FunFam" id="1.20.1250.20:FF:000134">
    <property type="entry name" value="MFS sugar transporter protein"/>
    <property type="match status" value="1"/>
</dbReference>
<feature type="transmembrane region" description="Helical" evidence="10">
    <location>
        <begin position="70"/>
        <end position="88"/>
    </location>
</feature>
<dbReference type="PANTHER" id="PTHR48022">
    <property type="entry name" value="PLASTIDIC GLUCOSE TRANSPORTER 4"/>
    <property type="match status" value="1"/>
</dbReference>
<feature type="transmembrane region" description="Helical" evidence="10">
    <location>
        <begin position="366"/>
        <end position="386"/>
    </location>
</feature>
<feature type="transmembrane region" description="Helical" evidence="10">
    <location>
        <begin position="398"/>
        <end position="420"/>
    </location>
</feature>
<dbReference type="InterPro" id="IPR020846">
    <property type="entry name" value="MFS_dom"/>
</dbReference>
<reference evidence="12 13" key="1">
    <citation type="journal article" date="2018" name="Mol. Biol. Evol.">
        <title>Broad Genomic Sampling Reveals a Smut Pathogenic Ancestry of the Fungal Clade Ustilaginomycotina.</title>
        <authorList>
            <person name="Kijpornyongpan T."/>
            <person name="Mondo S.J."/>
            <person name="Barry K."/>
            <person name="Sandor L."/>
            <person name="Lee J."/>
            <person name="Lipzen A."/>
            <person name="Pangilinan J."/>
            <person name="LaButti K."/>
            <person name="Hainaut M."/>
            <person name="Henrissat B."/>
            <person name="Grigoriev I.V."/>
            <person name="Spatafora J.W."/>
            <person name="Aime M.C."/>
        </authorList>
    </citation>
    <scope>NUCLEOTIDE SEQUENCE [LARGE SCALE GENOMIC DNA]</scope>
    <source>
        <strain evidence="12 13">MCA 5214</strain>
    </source>
</reference>
<evidence type="ECO:0000256" key="6">
    <source>
        <dbReference type="ARBA" id="ARBA00023136"/>
    </source>
</evidence>
<dbReference type="STRING" id="1569628.A0A316V035"/>
<evidence type="ECO:0000256" key="7">
    <source>
        <dbReference type="ARBA" id="ARBA00049119"/>
    </source>
</evidence>
<feature type="domain" description="Major facilitator superfamily (MFS) profile" evidence="11">
    <location>
        <begin position="75"/>
        <end position="533"/>
    </location>
</feature>
<comment type="similarity">
    <text evidence="2 8">Belongs to the major facilitator superfamily. Sugar transporter (TC 2.A.1.1) family.</text>
</comment>
<evidence type="ECO:0000259" key="11">
    <source>
        <dbReference type="PROSITE" id="PS50850"/>
    </source>
</evidence>
<dbReference type="InterPro" id="IPR003663">
    <property type="entry name" value="Sugar/inositol_transpt"/>
</dbReference>
<feature type="transmembrane region" description="Helical" evidence="10">
    <location>
        <begin position="171"/>
        <end position="193"/>
    </location>
</feature>
<dbReference type="PRINTS" id="PR00171">
    <property type="entry name" value="SUGRTRNSPORT"/>
</dbReference>
<dbReference type="GO" id="GO:0016020">
    <property type="term" value="C:membrane"/>
    <property type="evidence" value="ECO:0007669"/>
    <property type="project" value="UniProtKB-SubCell"/>
</dbReference>
<dbReference type="Pfam" id="PF00083">
    <property type="entry name" value="Sugar_tr"/>
    <property type="match status" value="1"/>
</dbReference>
<dbReference type="InterPro" id="IPR050360">
    <property type="entry name" value="MFS_Sugar_Transporters"/>
</dbReference>
<name>A0A316V035_9BASI</name>
<dbReference type="GeneID" id="37027434"/>
<feature type="transmembrane region" description="Helical" evidence="10">
    <location>
        <begin position="333"/>
        <end position="354"/>
    </location>
</feature>
<organism evidence="12 13">
    <name type="scientific">Jaminaea rosea</name>
    <dbReference type="NCBI Taxonomy" id="1569628"/>
    <lineage>
        <taxon>Eukaryota</taxon>
        <taxon>Fungi</taxon>
        <taxon>Dikarya</taxon>
        <taxon>Basidiomycota</taxon>
        <taxon>Ustilaginomycotina</taxon>
        <taxon>Exobasidiomycetes</taxon>
        <taxon>Microstromatales</taxon>
        <taxon>Microstromatales incertae sedis</taxon>
        <taxon>Jaminaea</taxon>
    </lineage>
</organism>
<proteinExistence type="inferred from homology"/>
<evidence type="ECO:0000256" key="9">
    <source>
        <dbReference type="SAM" id="MobiDB-lite"/>
    </source>
</evidence>
<accession>A0A316V035</accession>
<comment type="subcellular location">
    <subcellularLocation>
        <location evidence="1">Membrane</location>
        <topology evidence="1">Multi-pass membrane protein</topology>
    </subcellularLocation>
</comment>
<evidence type="ECO:0000313" key="13">
    <source>
        <dbReference type="Proteomes" id="UP000245884"/>
    </source>
</evidence>
<feature type="transmembrane region" description="Helical" evidence="10">
    <location>
        <begin position="145"/>
        <end position="165"/>
    </location>
</feature>
<gene>
    <name evidence="12" type="ORF">BDZ90DRAFT_230803</name>
</gene>
<dbReference type="Proteomes" id="UP000245884">
    <property type="component" value="Unassembled WGS sequence"/>
</dbReference>
<dbReference type="GO" id="GO:0005351">
    <property type="term" value="F:carbohydrate:proton symporter activity"/>
    <property type="evidence" value="ECO:0007669"/>
    <property type="project" value="TreeGrafter"/>
</dbReference>
<feature type="transmembrane region" description="Helical" evidence="10">
    <location>
        <begin position="440"/>
        <end position="461"/>
    </location>
</feature>
<keyword evidence="3 8" id="KW-0813">Transport</keyword>
<dbReference type="SUPFAM" id="SSF103473">
    <property type="entry name" value="MFS general substrate transporter"/>
    <property type="match status" value="1"/>
</dbReference>
<feature type="transmembrane region" description="Helical" evidence="10">
    <location>
        <begin position="239"/>
        <end position="259"/>
    </location>
</feature>
<feature type="region of interest" description="Disordered" evidence="9">
    <location>
        <begin position="22"/>
        <end position="43"/>
    </location>
</feature>
<evidence type="ECO:0000256" key="10">
    <source>
        <dbReference type="SAM" id="Phobius"/>
    </source>
</evidence>
<keyword evidence="13" id="KW-1185">Reference proteome</keyword>
<dbReference type="EMBL" id="KZ819664">
    <property type="protein sequence ID" value="PWN28795.1"/>
    <property type="molecule type" value="Genomic_DNA"/>
</dbReference>
<feature type="transmembrane region" description="Helical" evidence="10">
    <location>
        <begin position="482"/>
        <end position="503"/>
    </location>
</feature>
<evidence type="ECO:0000313" key="12">
    <source>
        <dbReference type="EMBL" id="PWN28795.1"/>
    </source>
</evidence>
<protein>
    <submittedName>
        <fullName evidence="12">General substrate transporter</fullName>
    </submittedName>
</protein>
<keyword evidence="6 10" id="KW-0472">Membrane</keyword>
<sequence>MAQTPASQRSEALLLASAEDGNGAALGHGPRMRRPSARSVPPMRLPEHRDMVSLWLARDVLMPAILPPKVRLFFIGALASISGLIYGLDTGSIGPLTEMPQFEAVGGAITTSSSLQGFFVASILLSASISSLCSGYIADKISRRFGIGTGALVIIVGTTLSAASQNMASLFAARLITGIGAGQTVSVASIWLLEVATPDVRGKLAVMIQFMITIGIMSGYFICYGSQRIPSSLSWRLPFIIQTICAALLAFSVLAFIPFSPRWLVAHGHEERAVDVLRQLRGRRDAMHTEEDEIVIQKELADIKASIAATTLSSGRSASYAELFHKRYRFRTWLGIFFMACQQLSGIDVILYFSPIIFSSTFSGTTATFLASGVSGIVLVVSTIPAQIWMDKWGRKPTMVWGGVAMATLFLIIGSLFAAFGDRLPADENGEPRVVLRGGAAKWVVVVCIYLFIAAFSLSWAPVTRIYAGEIMPTRLRSRAAAAQQLANWSSNFFVALIAPVFLRASPSGPYFLFSGCIVLSTIVCVFKVKETKGKSLEAIAELFEARED</sequence>
<comment type="catalytic activity">
    <reaction evidence="7">
        <text>myo-inositol(out) + H(+)(out) = myo-inositol(in) + H(+)(in)</text>
        <dbReference type="Rhea" id="RHEA:60364"/>
        <dbReference type="ChEBI" id="CHEBI:15378"/>
        <dbReference type="ChEBI" id="CHEBI:17268"/>
    </reaction>
</comment>
<feature type="transmembrane region" description="Helical" evidence="10">
    <location>
        <begin position="205"/>
        <end position="227"/>
    </location>
</feature>
<dbReference type="OrthoDB" id="5399138at2759"/>
<feature type="transmembrane region" description="Helical" evidence="10">
    <location>
        <begin position="118"/>
        <end position="138"/>
    </location>
</feature>
<dbReference type="InterPro" id="IPR036259">
    <property type="entry name" value="MFS_trans_sf"/>
</dbReference>
<dbReference type="PANTHER" id="PTHR48022:SF20">
    <property type="entry name" value="MAJOR FACILITATOR SUPERFAMILY (MFS) PROFILE DOMAIN-CONTAINING PROTEIN-RELATED"/>
    <property type="match status" value="1"/>
</dbReference>
<evidence type="ECO:0000256" key="5">
    <source>
        <dbReference type="ARBA" id="ARBA00022989"/>
    </source>
</evidence>
<dbReference type="AlphaFoldDB" id="A0A316V035"/>